<accession>A0A6N9HIX8</accession>
<dbReference type="EMBL" id="WWCJ01000009">
    <property type="protein sequence ID" value="MYN03309.1"/>
    <property type="molecule type" value="Genomic_DNA"/>
</dbReference>
<keyword evidence="2" id="KW-1185">Reference proteome</keyword>
<reference evidence="1 2" key="1">
    <citation type="submission" date="2019-12" db="EMBL/GenBank/DDBJ databases">
        <title>Novel species isolated from a subtropical stream in China.</title>
        <authorList>
            <person name="Lu H."/>
        </authorList>
    </citation>
    <scope>NUCLEOTIDE SEQUENCE [LARGE SCALE GENOMIC DNA]</scope>
    <source>
        <strain evidence="1 2">DS3</strain>
    </source>
</reference>
<comment type="caution">
    <text evidence="1">The sequence shown here is derived from an EMBL/GenBank/DDBJ whole genome shotgun (WGS) entry which is preliminary data.</text>
</comment>
<dbReference type="AlphaFoldDB" id="A0A6N9HIX8"/>
<dbReference type="RefSeq" id="WP_161026279.1">
    <property type="nucleotide sequence ID" value="NZ_WWCJ01000009.1"/>
</dbReference>
<sequence>MPPILAQTAAQAAPQAALADLPAAQVPNEVVEVCIMFKAMANVFELTGARQRVRVE</sequence>
<evidence type="ECO:0000313" key="1">
    <source>
        <dbReference type="EMBL" id="MYN03309.1"/>
    </source>
</evidence>
<organism evidence="1 2">
    <name type="scientific">Pseudoduganella guangdongensis</name>
    <dbReference type="NCBI Taxonomy" id="2692179"/>
    <lineage>
        <taxon>Bacteria</taxon>
        <taxon>Pseudomonadati</taxon>
        <taxon>Pseudomonadota</taxon>
        <taxon>Betaproteobacteria</taxon>
        <taxon>Burkholderiales</taxon>
        <taxon>Oxalobacteraceae</taxon>
        <taxon>Telluria group</taxon>
        <taxon>Pseudoduganella</taxon>
    </lineage>
</organism>
<name>A0A6N9HIX8_9BURK</name>
<dbReference type="Proteomes" id="UP000448575">
    <property type="component" value="Unassembled WGS sequence"/>
</dbReference>
<gene>
    <name evidence="1" type="ORF">GTP41_14525</name>
</gene>
<proteinExistence type="predicted"/>
<protein>
    <submittedName>
        <fullName evidence="1">Uncharacterized protein</fullName>
    </submittedName>
</protein>
<evidence type="ECO:0000313" key="2">
    <source>
        <dbReference type="Proteomes" id="UP000448575"/>
    </source>
</evidence>